<dbReference type="Proteomes" id="UP000199506">
    <property type="component" value="Unassembled WGS sequence"/>
</dbReference>
<reference evidence="1 2" key="1">
    <citation type="submission" date="2016-10" db="EMBL/GenBank/DDBJ databases">
        <authorList>
            <person name="de Groot N.N."/>
        </authorList>
    </citation>
    <scope>NUCLEOTIDE SEQUENCE [LARGE SCALE GENOMIC DNA]</scope>
    <source>
        <strain evidence="1 2">DSM 11978</strain>
    </source>
</reference>
<protein>
    <submittedName>
        <fullName evidence="1">Uncharacterized protein</fullName>
    </submittedName>
</protein>
<accession>A0A1H7I907</accession>
<gene>
    <name evidence="1" type="ORF">SAMN05216439_1172</name>
</gene>
<dbReference type="AlphaFoldDB" id="A0A1H7I907"/>
<dbReference type="STRING" id="190974.SAMN05216439_1172"/>
<sequence>MDEKCFASYVLEQVFDEDDKLISEELKEL</sequence>
<name>A0A1H7I907_9EURY</name>
<dbReference type="EMBL" id="FOAK01000003">
    <property type="protein sequence ID" value="SEK58824.1"/>
    <property type="molecule type" value="Genomic_DNA"/>
</dbReference>
<evidence type="ECO:0000313" key="2">
    <source>
        <dbReference type="Proteomes" id="UP000199506"/>
    </source>
</evidence>
<organism evidence="1 2">
    <name type="scientific">Methanobrevibacter gottschalkii</name>
    <dbReference type="NCBI Taxonomy" id="190974"/>
    <lineage>
        <taxon>Archaea</taxon>
        <taxon>Methanobacteriati</taxon>
        <taxon>Methanobacteriota</taxon>
        <taxon>Methanomada group</taxon>
        <taxon>Methanobacteria</taxon>
        <taxon>Methanobacteriales</taxon>
        <taxon>Methanobacteriaceae</taxon>
        <taxon>Methanobrevibacter</taxon>
    </lineage>
</organism>
<evidence type="ECO:0000313" key="1">
    <source>
        <dbReference type="EMBL" id="SEK58824.1"/>
    </source>
</evidence>
<proteinExistence type="predicted"/>